<feature type="region of interest" description="Disordered" evidence="1">
    <location>
        <begin position="99"/>
        <end position="132"/>
    </location>
</feature>
<evidence type="ECO:0000313" key="3">
    <source>
        <dbReference type="Proteomes" id="UP001221898"/>
    </source>
</evidence>
<comment type="caution">
    <text evidence="2">The sequence shown here is derived from an EMBL/GenBank/DDBJ whole genome shotgun (WGS) entry which is preliminary data.</text>
</comment>
<sequence>MQLQRRIEVYSAVRTQICRPLEHKHIYMAAEPAAPSSYSAPPTRDDLRSPTPRITDTCLSPRRRYAAAALLLSHGSSARFRRRRAFAWQSLIHLERSPWSKGTLSSGGNPRFPSKPKLRQPRQRQQLSGLRL</sequence>
<gene>
    <name evidence="2" type="ORF">AAFF_G00146180</name>
</gene>
<evidence type="ECO:0000313" key="2">
    <source>
        <dbReference type="EMBL" id="KAJ8388127.1"/>
    </source>
</evidence>
<reference evidence="2" key="1">
    <citation type="journal article" date="2023" name="Science">
        <title>Genome structures resolve the early diversification of teleost fishes.</title>
        <authorList>
            <person name="Parey E."/>
            <person name="Louis A."/>
            <person name="Montfort J."/>
            <person name="Bouchez O."/>
            <person name="Roques C."/>
            <person name="Iampietro C."/>
            <person name="Lluch J."/>
            <person name="Castinel A."/>
            <person name="Donnadieu C."/>
            <person name="Desvignes T."/>
            <person name="Floi Bucao C."/>
            <person name="Jouanno E."/>
            <person name="Wen M."/>
            <person name="Mejri S."/>
            <person name="Dirks R."/>
            <person name="Jansen H."/>
            <person name="Henkel C."/>
            <person name="Chen W.J."/>
            <person name="Zahm M."/>
            <person name="Cabau C."/>
            <person name="Klopp C."/>
            <person name="Thompson A.W."/>
            <person name="Robinson-Rechavi M."/>
            <person name="Braasch I."/>
            <person name="Lecointre G."/>
            <person name="Bobe J."/>
            <person name="Postlethwait J.H."/>
            <person name="Berthelot C."/>
            <person name="Roest Crollius H."/>
            <person name="Guiguen Y."/>
        </authorList>
    </citation>
    <scope>NUCLEOTIDE SEQUENCE</scope>
    <source>
        <strain evidence="2">NC1722</strain>
    </source>
</reference>
<dbReference type="Proteomes" id="UP001221898">
    <property type="component" value="Unassembled WGS sequence"/>
</dbReference>
<organism evidence="2 3">
    <name type="scientific">Aldrovandia affinis</name>
    <dbReference type="NCBI Taxonomy" id="143900"/>
    <lineage>
        <taxon>Eukaryota</taxon>
        <taxon>Metazoa</taxon>
        <taxon>Chordata</taxon>
        <taxon>Craniata</taxon>
        <taxon>Vertebrata</taxon>
        <taxon>Euteleostomi</taxon>
        <taxon>Actinopterygii</taxon>
        <taxon>Neopterygii</taxon>
        <taxon>Teleostei</taxon>
        <taxon>Notacanthiformes</taxon>
        <taxon>Halosauridae</taxon>
        <taxon>Aldrovandia</taxon>
    </lineage>
</organism>
<keyword evidence="3" id="KW-1185">Reference proteome</keyword>
<name>A0AAD7RPX1_9TELE</name>
<protein>
    <submittedName>
        <fullName evidence="2">Uncharacterized protein</fullName>
    </submittedName>
</protein>
<feature type="region of interest" description="Disordered" evidence="1">
    <location>
        <begin position="33"/>
        <end position="57"/>
    </location>
</feature>
<proteinExistence type="predicted"/>
<feature type="compositionally biased region" description="Low complexity" evidence="1">
    <location>
        <begin position="123"/>
        <end position="132"/>
    </location>
</feature>
<dbReference type="AlphaFoldDB" id="A0AAD7RPX1"/>
<dbReference type="EMBL" id="JAINUG010000200">
    <property type="protein sequence ID" value="KAJ8388127.1"/>
    <property type="molecule type" value="Genomic_DNA"/>
</dbReference>
<accession>A0AAD7RPX1</accession>
<feature type="compositionally biased region" description="Low complexity" evidence="1">
    <location>
        <begin position="33"/>
        <end position="42"/>
    </location>
</feature>
<evidence type="ECO:0000256" key="1">
    <source>
        <dbReference type="SAM" id="MobiDB-lite"/>
    </source>
</evidence>